<evidence type="ECO:0000256" key="7">
    <source>
        <dbReference type="ARBA" id="ARBA00023180"/>
    </source>
</evidence>
<keyword evidence="4 9" id="KW-0812">Transmembrane</keyword>
<accession>A0A8H5HH89</accession>
<evidence type="ECO:0000256" key="4">
    <source>
        <dbReference type="ARBA" id="ARBA00022692"/>
    </source>
</evidence>
<dbReference type="PANTHER" id="PTHR20961:SF38">
    <property type="entry name" value="PROTEIN O-LINKED-MANNOSE BETA-1,4-N-ACETYLGLUCOSAMINYLTRANSFERASE 2"/>
    <property type="match status" value="1"/>
</dbReference>
<evidence type="ECO:0000256" key="9">
    <source>
        <dbReference type="SAM" id="Phobius"/>
    </source>
</evidence>
<keyword evidence="12" id="KW-1185">Reference proteome</keyword>
<evidence type="ECO:0000256" key="1">
    <source>
        <dbReference type="ARBA" id="ARBA00004167"/>
    </source>
</evidence>
<keyword evidence="6 9" id="KW-0472">Membrane</keyword>
<dbReference type="OrthoDB" id="529273at2759"/>
<feature type="compositionally biased region" description="Low complexity" evidence="8">
    <location>
        <begin position="123"/>
        <end position="136"/>
    </location>
</feature>
<dbReference type="PANTHER" id="PTHR20961">
    <property type="entry name" value="GLYCOSYLTRANSFERASE"/>
    <property type="match status" value="1"/>
</dbReference>
<comment type="subcellular location">
    <subcellularLocation>
        <location evidence="1">Membrane</location>
        <topology evidence="1">Single-pass membrane protein</topology>
    </subcellularLocation>
</comment>
<dbReference type="InterPro" id="IPR049625">
    <property type="entry name" value="Glyco_transf_61_cat"/>
</dbReference>
<gene>
    <name evidence="11" type="ORF">D9615_004897</name>
</gene>
<evidence type="ECO:0000313" key="11">
    <source>
        <dbReference type="EMBL" id="KAF5383177.1"/>
    </source>
</evidence>
<protein>
    <recommendedName>
        <fullName evidence="10">Glycosyltransferase 61 catalytic domain-containing protein</fullName>
    </recommendedName>
</protein>
<keyword evidence="2" id="KW-0328">Glycosyltransferase</keyword>
<dbReference type="GO" id="GO:0005783">
    <property type="term" value="C:endoplasmic reticulum"/>
    <property type="evidence" value="ECO:0007669"/>
    <property type="project" value="TreeGrafter"/>
</dbReference>
<dbReference type="EMBL" id="JAACJP010000007">
    <property type="protein sequence ID" value="KAF5383177.1"/>
    <property type="molecule type" value="Genomic_DNA"/>
</dbReference>
<organism evidence="11 12">
    <name type="scientific">Tricholomella constricta</name>
    <dbReference type="NCBI Taxonomy" id="117010"/>
    <lineage>
        <taxon>Eukaryota</taxon>
        <taxon>Fungi</taxon>
        <taxon>Dikarya</taxon>
        <taxon>Basidiomycota</taxon>
        <taxon>Agaricomycotina</taxon>
        <taxon>Agaricomycetes</taxon>
        <taxon>Agaricomycetidae</taxon>
        <taxon>Agaricales</taxon>
        <taxon>Tricholomatineae</taxon>
        <taxon>Lyophyllaceae</taxon>
        <taxon>Tricholomella</taxon>
    </lineage>
</organism>
<keyword evidence="7" id="KW-0325">Glycoprotein</keyword>
<evidence type="ECO:0000256" key="3">
    <source>
        <dbReference type="ARBA" id="ARBA00022679"/>
    </source>
</evidence>
<evidence type="ECO:0000256" key="6">
    <source>
        <dbReference type="ARBA" id="ARBA00023136"/>
    </source>
</evidence>
<dbReference type="GO" id="GO:0035269">
    <property type="term" value="P:protein O-linked glycosylation via mannose"/>
    <property type="evidence" value="ECO:0007669"/>
    <property type="project" value="TreeGrafter"/>
</dbReference>
<comment type="caution">
    <text evidence="11">The sequence shown here is derived from an EMBL/GenBank/DDBJ whole genome shotgun (WGS) entry which is preliminary data.</text>
</comment>
<feature type="transmembrane region" description="Helical" evidence="9">
    <location>
        <begin position="74"/>
        <end position="92"/>
    </location>
</feature>
<dbReference type="Proteomes" id="UP000565441">
    <property type="component" value="Unassembled WGS sequence"/>
</dbReference>
<dbReference type="AlphaFoldDB" id="A0A8H5HH89"/>
<feature type="domain" description="Glycosyltransferase 61 catalytic" evidence="10">
    <location>
        <begin position="255"/>
        <end position="483"/>
    </location>
</feature>
<dbReference type="GO" id="GO:0016020">
    <property type="term" value="C:membrane"/>
    <property type="evidence" value="ECO:0007669"/>
    <property type="project" value="UniProtKB-SubCell"/>
</dbReference>
<evidence type="ECO:0000313" key="12">
    <source>
        <dbReference type="Proteomes" id="UP000565441"/>
    </source>
</evidence>
<dbReference type="Pfam" id="PF04577">
    <property type="entry name" value="Glyco_transf_61"/>
    <property type="match status" value="1"/>
</dbReference>
<sequence>MFYSNRSTRCTFSAFQIALRERSSHGLTCSLISGSISLTAKSISTSIAEGAQTFQFTSTASSLPTMITLRKERIICLGIFIIVTIILSTMKIDFLGSDNMIWQYEPPLRAPPKEAAEKVVVTPPAAKTTTTTTAPPDINGGSASNEETEEKPPAIGRFTTIPDGSHVEGFTLVDNLYLRNGTFYVVTSDVSKFPPVRNMISLPLKLELDVNLEPTDEQLQFLSAEDVESALGKHAIRVEGLTVIVYDPTQFLSHFYHWWGEIILGAWRIISFEGSKTKEILTPKRFLLPFSVKGEFRDPAGINAPLMRAAFPHASIEESDYWNDHITLNATVVFDRVMLISRPSAHRHPWADRWTKMIAGTMNITVTKDFWAPIRQSLVQNTLGYVPEAWREGRTVHGVKEPTPKPLVTYISRQDVRRRLATDDHEALVKALADLEVEGICEFREVRMEQLSLREQIELAARSMIFVGVHGNGLTHELWMPPSDRSTVIEIFHPEGYSFDYELLARNMGHRHYAIWNDTIITYPDGKYHDGVNHNEHFHGNDIPVHGPTVAKIVRERLAGKSP</sequence>
<reference evidence="11 12" key="1">
    <citation type="journal article" date="2020" name="ISME J.">
        <title>Uncovering the hidden diversity of litter-decomposition mechanisms in mushroom-forming fungi.</title>
        <authorList>
            <person name="Floudas D."/>
            <person name="Bentzer J."/>
            <person name="Ahren D."/>
            <person name="Johansson T."/>
            <person name="Persson P."/>
            <person name="Tunlid A."/>
        </authorList>
    </citation>
    <scope>NUCLEOTIDE SEQUENCE [LARGE SCALE GENOMIC DNA]</scope>
    <source>
        <strain evidence="11 12">CBS 661.87</strain>
    </source>
</reference>
<proteinExistence type="predicted"/>
<evidence type="ECO:0000256" key="2">
    <source>
        <dbReference type="ARBA" id="ARBA00022676"/>
    </source>
</evidence>
<dbReference type="InterPro" id="IPR007657">
    <property type="entry name" value="Glycosyltransferase_61"/>
</dbReference>
<evidence type="ECO:0000256" key="5">
    <source>
        <dbReference type="ARBA" id="ARBA00022989"/>
    </source>
</evidence>
<evidence type="ECO:0000256" key="8">
    <source>
        <dbReference type="SAM" id="MobiDB-lite"/>
    </source>
</evidence>
<feature type="region of interest" description="Disordered" evidence="8">
    <location>
        <begin position="123"/>
        <end position="151"/>
    </location>
</feature>
<name>A0A8H5HH89_9AGAR</name>
<keyword evidence="5 9" id="KW-1133">Transmembrane helix</keyword>
<evidence type="ECO:0000259" key="10">
    <source>
        <dbReference type="Pfam" id="PF04577"/>
    </source>
</evidence>
<dbReference type="GO" id="GO:0097363">
    <property type="term" value="F:protein O-acetylglucosaminyltransferase activity"/>
    <property type="evidence" value="ECO:0007669"/>
    <property type="project" value="TreeGrafter"/>
</dbReference>
<keyword evidence="3" id="KW-0808">Transferase</keyword>